<dbReference type="RefSeq" id="XP_021846739.2">
    <property type="nucleotide sequence ID" value="XM_021991047.2"/>
</dbReference>
<dbReference type="InterPro" id="IPR012349">
    <property type="entry name" value="Split_barrel_FMN-bd"/>
</dbReference>
<organism evidence="9 10">
    <name type="scientific">Spinacia oleracea</name>
    <name type="common">Spinach</name>
    <dbReference type="NCBI Taxonomy" id="3562"/>
    <lineage>
        <taxon>Eukaryota</taxon>
        <taxon>Viridiplantae</taxon>
        <taxon>Streptophyta</taxon>
        <taxon>Embryophyta</taxon>
        <taxon>Tracheophyta</taxon>
        <taxon>Spermatophyta</taxon>
        <taxon>Magnoliopsida</taxon>
        <taxon>eudicotyledons</taxon>
        <taxon>Gunneridae</taxon>
        <taxon>Pentapetalae</taxon>
        <taxon>Caryophyllales</taxon>
        <taxon>Chenopodiaceae</taxon>
        <taxon>Chenopodioideae</taxon>
        <taxon>Anserineae</taxon>
        <taxon>Spinacia</taxon>
    </lineage>
</organism>
<keyword evidence="9" id="KW-1185">Reference proteome</keyword>
<evidence type="ECO:0000256" key="3">
    <source>
        <dbReference type="ARBA" id="ARBA00005037"/>
    </source>
</evidence>
<dbReference type="GeneID" id="110786491"/>
<dbReference type="InterPro" id="IPR000659">
    <property type="entry name" value="Pyridox_Oxase"/>
</dbReference>
<gene>
    <name evidence="10" type="primary">LOC110786491</name>
</gene>
<dbReference type="PANTHER" id="PTHR10851">
    <property type="entry name" value="PYRIDOXINE-5-PHOSPHATE OXIDASE"/>
    <property type="match status" value="1"/>
</dbReference>
<sequence length="197" mass="22554">MNTATPWKQLLLHALESNTHVKHSSFFQLATVGANGKPANRTVVFRGFQEETDKIQINTDCRTEKIEDLKYCPFSEICWYFTDSWEQFRINGRIDIIDGSNSDTIKLQQREQSWFASSLKSRLQYMGPDPGIPSITEESSEVFSLDPLAGPVNAFCLLVLDPDQVDYLNLKTNTRLAYRCSRNLNGQKSWTPERINP</sequence>
<dbReference type="SUPFAM" id="SSF50475">
    <property type="entry name" value="FMN-binding split barrel"/>
    <property type="match status" value="1"/>
</dbReference>
<dbReference type="Proteomes" id="UP000813463">
    <property type="component" value="Chromosome 2"/>
</dbReference>
<name>A0A9R0IEN6_SPIOL</name>
<evidence type="ECO:0000259" key="8">
    <source>
        <dbReference type="Pfam" id="PF12766"/>
    </source>
</evidence>
<evidence type="ECO:0000256" key="6">
    <source>
        <dbReference type="ARBA" id="ARBA00022643"/>
    </source>
</evidence>
<dbReference type="PANTHER" id="PTHR10851:SF3">
    <property type="entry name" value="PYRIDOXINE_PYRIDOXAMINE 5'-PHOSPHATE OXIDASE 2"/>
    <property type="match status" value="1"/>
</dbReference>
<evidence type="ECO:0000313" key="9">
    <source>
        <dbReference type="Proteomes" id="UP000813463"/>
    </source>
</evidence>
<evidence type="ECO:0000256" key="7">
    <source>
        <dbReference type="ARBA" id="ARBA00023002"/>
    </source>
</evidence>
<dbReference type="Gene3D" id="2.30.110.10">
    <property type="entry name" value="Electron Transport, Fmn-binding Protein, Chain A"/>
    <property type="match status" value="1"/>
</dbReference>
<reference evidence="9" key="1">
    <citation type="journal article" date="2021" name="Nat. Commun.">
        <title>Genomic analyses provide insights into spinach domestication and the genetic basis of agronomic traits.</title>
        <authorList>
            <person name="Cai X."/>
            <person name="Sun X."/>
            <person name="Xu C."/>
            <person name="Sun H."/>
            <person name="Wang X."/>
            <person name="Ge C."/>
            <person name="Zhang Z."/>
            <person name="Wang Q."/>
            <person name="Fei Z."/>
            <person name="Jiao C."/>
            <person name="Wang Q."/>
        </authorList>
    </citation>
    <scope>NUCLEOTIDE SEQUENCE [LARGE SCALE GENOMIC DNA]</scope>
    <source>
        <strain evidence="9">cv. Varoflay</strain>
    </source>
</reference>
<keyword evidence="5" id="KW-0285">Flavoprotein</keyword>
<evidence type="ECO:0000256" key="4">
    <source>
        <dbReference type="ARBA" id="ARBA00012801"/>
    </source>
</evidence>
<comment type="cofactor">
    <cofactor evidence="1">
        <name>FMN</name>
        <dbReference type="ChEBI" id="CHEBI:58210"/>
    </cofactor>
</comment>
<dbReference type="GO" id="GO:0004733">
    <property type="term" value="F:pyridoxamine phosphate oxidase activity"/>
    <property type="evidence" value="ECO:0007669"/>
    <property type="project" value="UniProtKB-EC"/>
</dbReference>
<evidence type="ECO:0000313" key="10">
    <source>
        <dbReference type="RefSeq" id="XP_021846739.2"/>
    </source>
</evidence>
<accession>A0A9R0IEN6</accession>
<protein>
    <recommendedName>
        <fullName evidence="4">pyridoxal 5'-phosphate synthase</fullName>
        <ecNumber evidence="4">1.4.3.5</ecNumber>
    </recommendedName>
</protein>
<proteinExistence type="predicted"/>
<dbReference type="Pfam" id="PF12766">
    <property type="entry name" value="Pyridox_oxase_2"/>
    <property type="match status" value="1"/>
</dbReference>
<dbReference type="AlphaFoldDB" id="A0A9R0IEN6"/>
<evidence type="ECO:0000256" key="2">
    <source>
        <dbReference type="ARBA" id="ARBA00004738"/>
    </source>
</evidence>
<dbReference type="KEGG" id="soe:110786491"/>
<comment type="pathway">
    <text evidence="3">Cofactor metabolism; pyridoxal 5'-phosphate salvage; pyridoxal 5'-phosphate from pyridoxine 5'-phosphate: step 1/1.</text>
</comment>
<keyword evidence="7" id="KW-0560">Oxidoreductase</keyword>
<dbReference type="EC" id="1.4.3.5" evidence="4"/>
<feature type="domain" description="Pyridoxamine 5'-phosphate oxidase Alr4036 family FMN-binding" evidence="8">
    <location>
        <begin position="5"/>
        <end position="97"/>
    </location>
</feature>
<comment type="pathway">
    <text evidence="2">Cofactor metabolism; pyridoxal 5'-phosphate salvage; pyridoxal 5'-phosphate from pyridoxamine 5'-phosphate: step 1/1.</text>
</comment>
<reference evidence="10" key="2">
    <citation type="submission" date="2025-08" db="UniProtKB">
        <authorList>
            <consortium name="RefSeq"/>
        </authorList>
    </citation>
    <scope>IDENTIFICATION</scope>
    <source>
        <tissue evidence="10">Leaf</tissue>
    </source>
</reference>
<evidence type="ECO:0000256" key="1">
    <source>
        <dbReference type="ARBA" id="ARBA00001917"/>
    </source>
</evidence>
<dbReference type="InterPro" id="IPR024624">
    <property type="entry name" value="Pyridox_Oxase_Alr4036_FMN-bd"/>
</dbReference>
<evidence type="ECO:0000256" key="5">
    <source>
        <dbReference type="ARBA" id="ARBA00022630"/>
    </source>
</evidence>
<keyword evidence="6" id="KW-0288">FMN</keyword>
<dbReference type="GO" id="GO:0010181">
    <property type="term" value="F:FMN binding"/>
    <property type="evidence" value="ECO:0007669"/>
    <property type="project" value="InterPro"/>
</dbReference>
<dbReference type="GO" id="GO:0008615">
    <property type="term" value="P:pyridoxine biosynthetic process"/>
    <property type="evidence" value="ECO:0007669"/>
    <property type="project" value="InterPro"/>
</dbReference>